<evidence type="ECO:0000313" key="3">
    <source>
        <dbReference type="Proteomes" id="UP000800093"/>
    </source>
</evidence>
<keyword evidence="3" id="KW-1185">Reference proteome</keyword>
<organism evidence="2 3">
    <name type="scientific">Lojkania enalia</name>
    <dbReference type="NCBI Taxonomy" id="147567"/>
    <lineage>
        <taxon>Eukaryota</taxon>
        <taxon>Fungi</taxon>
        <taxon>Dikarya</taxon>
        <taxon>Ascomycota</taxon>
        <taxon>Pezizomycotina</taxon>
        <taxon>Dothideomycetes</taxon>
        <taxon>Pleosporomycetidae</taxon>
        <taxon>Pleosporales</taxon>
        <taxon>Pleosporales incertae sedis</taxon>
        <taxon>Lojkania</taxon>
    </lineage>
</organism>
<proteinExistence type="predicted"/>
<feature type="compositionally biased region" description="Polar residues" evidence="1">
    <location>
        <begin position="34"/>
        <end position="46"/>
    </location>
</feature>
<feature type="compositionally biased region" description="Polar residues" evidence="1">
    <location>
        <begin position="1"/>
        <end position="10"/>
    </location>
</feature>
<accession>A0A9P4K2T8</accession>
<reference evidence="3" key="1">
    <citation type="journal article" date="2020" name="Stud. Mycol.">
        <title>101 Dothideomycetes genomes: A test case for predicting lifestyles and emergence of pathogens.</title>
        <authorList>
            <person name="Haridas S."/>
            <person name="Albert R."/>
            <person name="Binder M."/>
            <person name="Bloem J."/>
            <person name="LaButti K."/>
            <person name="Salamov A."/>
            <person name="Andreopoulos B."/>
            <person name="Baker S."/>
            <person name="Barry K."/>
            <person name="Bills G."/>
            <person name="Bluhm B."/>
            <person name="Cannon C."/>
            <person name="Castanera R."/>
            <person name="Culley D."/>
            <person name="Daum C."/>
            <person name="Ezra D."/>
            <person name="Gonzalez J."/>
            <person name="Henrissat B."/>
            <person name="Kuo A."/>
            <person name="Liang C."/>
            <person name="Lipzen A."/>
            <person name="Lutzoni F."/>
            <person name="Magnuson J."/>
            <person name="Mondo S."/>
            <person name="Nolan M."/>
            <person name="Ohm R."/>
            <person name="Pangilinan J."/>
            <person name="Park H.-J."/>
            <person name="Ramirez L."/>
            <person name="Alfaro M."/>
            <person name="Sun H."/>
            <person name="Tritt A."/>
            <person name="Yoshinaga Y."/>
            <person name="Zwiers L.-H."/>
            <person name="Turgeon B."/>
            <person name="Goodwin S."/>
            <person name="Spatafora J."/>
            <person name="Crous P."/>
            <person name="Grigoriev I."/>
        </authorList>
    </citation>
    <scope>NUCLEOTIDE SEQUENCE [LARGE SCALE GENOMIC DNA]</scope>
    <source>
        <strain evidence="3">CBS 304.66</strain>
    </source>
</reference>
<dbReference type="EMBL" id="ML986665">
    <property type="protein sequence ID" value="KAF2261098.1"/>
    <property type="molecule type" value="Genomic_DNA"/>
</dbReference>
<feature type="region of interest" description="Disordered" evidence="1">
    <location>
        <begin position="1"/>
        <end position="46"/>
    </location>
</feature>
<dbReference type="AlphaFoldDB" id="A0A9P4K2T8"/>
<evidence type="ECO:0000313" key="2">
    <source>
        <dbReference type="EMBL" id="KAF2261098.1"/>
    </source>
</evidence>
<evidence type="ECO:0000256" key="1">
    <source>
        <dbReference type="SAM" id="MobiDB-lite"/>
    </source>
</evidence>
<comment type="caution">
    <text evidence="2">The sequence shown here is derived from an EMBL/GenBank/DDBJ whole genome shotgun (WGS) entry which is preliminary data.</text>
</comment>
<name>A0A9P4K2T8_9PLEO</name>
<sequence length="136" mass="14867">MATSNSDHNPSTPPPAPAKRTRRRTTKAPDILQQPPTTRATASRSIQAKRRAIVLLSPQNEEPNGIQQHLEQHELPLPHTGRVSTSSRQVLDGGSTGIGELAELIASLKQTIVQQNNIIANQNKIIKDIQSDRATF</sequence>
<protein>
    <submittedName>
        <fullName evidence="2">Uncharacterized protein</fullName>
    </submittedName>
</protein>
<dbReference type="Proteomes" id="UP000800093">
    <property type="component" value="Unassembled WGS sequence"/>
</dbReference>
<gene>
    <name evidence="2" type="ORF">CC78DRAFT_546946</name>
</gene>